<proteinExistence type="predicted"/>
<protein>
    <submittedName>
        <fullName evidence="1">Uncharacterized protein</fullName>
    </submittedName>
</protein>
<keyword evidence="2" id="KW-1185">Reference proteome</keyword>
<dbReference type="AlphaFoldDB" id="A0A9Q0FLU3"/>
<organism evidence="1 2">
    <name type="scientific">Turnera subulata</name>
    <dbReference type="NCBI Taxonomy" id="218843"/>
    <lineage>
        <taxon>Eukaryota</taxon>
        <taxon>Viridiplantae</taxon>
        <taxon>Streptophyta</taxon>
        <taxon>Embryophyta</taxon>
        <taxon>Tracheophyta</taxon>
        <taxon>Spermatophyta</taxon>
        <taxon>Magnoliopsida</taxon>
        <taxon>eudicotyledons</taxon>
        <taxon>Gunneridae</taxon>
        <taxon>Pentapetalae</taxon>
        <taxon>rosids</taxon>
        <taxon>fabids</taxon>
        <taxon>Malpighiales</taxon>
        <taxon>Passifloraceae</taxon>
        <taxon>Turnera</taxon>
    </lineage>
</organism>
<evidence type="ECO:0000313" key="1">
    <source>
        <dbReference type="EMBL" id="KAJ4833708.1"/>
    </source>
</evidence>
<dbReference type="Proteomes" id="UP001141552">
    <property type="component" value="Unassembled WGS sequence"/>
</dbReference>
<dbReference type="EMBL" id="JAKUCV010004883">
    <property type="protein sequence ID" value="KAJ4833708.1"/>
    <property type="molecule type" value="Genomic_DNA"/>
</dbReference>
<reference evidence="1" key="1">
    <citation type="submission" date="2022-02" db="EMBL/GenBank/DDBJ databases">
        <authorList>
            <person name="Henning P.M."/>
            <person name="McCubbin A.G."/>
            <person name="Shore J.S."/>
        </authorList>
    </citation>
    <scope>NUCLEOTIDE SEQUENCE</scope>
    <source>
        <strain evidence="1">F60SS</strain>
        <tissue evidence="1">Leaves</tissue>
    </source>
</reference>
<sequence length="97" mass="10365">MINARVLQTTNKNIIGGWPEMTMIRRVVIVIVLQEEFAETAGRELRSASVGGAGLVARVKATIVPLTCRAPGSLPAGIRQQRHERLPHVASSAAGVL</sequence>
<reference evidence="1" key="2">
    <citation type="journal article" date="2023" name="Plants (Basel)">
        <title>Annotation of the Turnera subulata (Passifloraceae) Draft Genome Reveals the S-Locus Evolved after the Divergence of Turneroideae from Passifloroideae in a Stepwise Manner.</title>
        <authorList>
            <person name="Henning P.M."/>
            <person name="Roalson E.H."/>
            <person name="Mir W."/>
            <person name="McCubbin A.G."/>
            <person name="Shore J.S."/>
        </authorList>
    </citation>
    <scope>NUCLEOTIDE SEQUENCE</scope>
    <source>
        <strain evidence="1">F60SS</strain>
    </source>
</reference>
<accession>A0A9Q0FLU3</accession>
<comment type="caution">
    <text evidence="1">The sequence shown here is derived from an EMBL/GenBank/DDBJ whole genome shotgun (WGS) entry which is preliminary data.</text>
</comment>
<gene>
    <name evidence="1" type="ORF">Tsubulata_018861</name>
</gene>
<name>A0A9Q0FLU3_9ROSI</name>
<evidence type="ECO:0000313" key="2">
    <source>
        <dbReference type="Proteomes" id="UP001141552"/>
    </source>
</evidence>